<dbReference type="SUPFAM" id="SSF49503">
    <property type="entry name" value="Cupredoxins"/>
    <property type="match status" value="1"/>
</dbReference>
<dbReference type="PANTHER" id="PTHR33021:SF522">
    <property type="entry name" value="PHYTOCYANIN DOMAIN-CONTAINING PROTEIN"/>
    <property type="match status" value="1"/>
</dbReference>
<evidence type="ECO:0000256" key="6">
    <source>
        <dbReference type="SAM" id="SignalP"/>
    </source>
</evidence>
<feature type="transmembrane region" description="Helical" evidence="5">
    <location>
        <begin position="148"/>
        <end position="167"/>
    </location>
</feature>
<name>A0A978W312_ZIZJJ</name>
<accession>A0A978W312</accession>
<keyword evidence="6" id="KW-0732">Signal</keyword>
<proteinExistence type="predicted"/>
<keyword evidence="4" id="KW-0325">Glycoprotein</keyword>
<dbReference type="Proteomes" id="UP000813462">
    <property type="component" value="Unassembled WGS sequence"/>
</dbReference>
<feature type="domain" description="Phytocyanin" evidence="7">
    <location>
        <begin position="27"/>
        <end position="125"/>
    </location>
</feature>
<dbReference type="InterPro" id="IPR028871">
    <property type="entry name" value="BlueCu_1_BS"/>
</dbReference>
<evidence type="ECO:0000256" key="5">
    <source>
        <dbReference type="SAM" id="Phobius"/>
    </source>
</evidence>
<evidence type="ECO:0000259" key="7">
    <source>
        <dbReference type="PROSITE" id="PS51485"/>
    </source>
</evidence>
<dbReference type="InterPro" id="IPR003245">
    <property type="entry name" value="Phytocyanin_dom"/>
</dbReference>
<dbReference type="Pfam" id="PF02298">
    <property type="entry name" value="Cu_bind_like"/>
    <property type="match status" value="1"/>
</dbReference>
<dbReference type="InterPro" id="IPR008972">
    <property type="entry name" value="Cupredoxin"/>
</dbReference>
<sequence>MGSRVMGLIMGCLILVIILSKGGEAVTTYEVGGSLGWVVPPNTTYYKEWAADKTFVVGDSLSFNWTGTHDVAEASKTQYENCEKPSIKFSSSGVLELTKEGPLYFLCTIGDHCNSGQKLEINVSASNSTTPSTPSASPPPPPSASVSAHVYVNALFATTSMLFVYFMA</sequence>
<keyword evidence="2" id="KW-0186">Copper</keyword>
<evidence type="ECO:0000256" key="1">
    <source>
        <dbReference type="ARBA" id="ARBA00022723"/>
    </source>
</evidence>
<dbReference type="EMBL" id="JAEACU010000001">
    <property type="protein sequence ID" value="KAH7546346.1"/>
    <property type="molecule type" value="Genomic_DNA"/>
</dbReference>
<dbReference type="FunFam" id="2.60.40.420:FF:000034">
    <property type="entry name" value="Cupredoxin superfamily protein"/>
    <property type="match status" value="1"/>
</dbReference>
<keyword evidence="5" id="KW-0812">Transmembrane</keyword>
<keyword evidence="1" id="KW-0479">Metal-binding</keyword>
<dbReference type="PROSITE" id="PS51485">
    <property type="entry name" value="PHYTOCYANIN"/>
    <property type="match status" value="1"/>
</dbReference>
<dbReference type="InterPro" id="IPR039391">
    <property type="entry name" value="Phytocyanin-like"/>
</dbReference>
<dbReference type="GO" id="GO:0009055">
    <property type="term" value="F:electron transfer activity"/>
    <property type="evidence" value="ECO:0007669"/>
    <property type="project" value="InterPro"/>
</dbReference>
<dbReference type="PANTHER" id="PTHR33021">
    <property type="entry name" value="BLUE COPPER PROTEIN"/>
    <property type="match status" value="1"/>
</dbReference>
<comment type="caution">
    <text evidence="8">The sequence shown here is derived from an EMBL/GenBank/DDBJ whole genome shotgun (WGS) entry which is preliminary data.</text>
</comment>
<dbReference type="AlphaFoldDB" id="A0A978W312"/>
<dbReference type="GO" id="GO:0005886">
    <property type="term" value="C:plasma membrane"/>
    <property type="evidence" value="ECO:0007669"/>
    <property type="project" value="TreeGrafter"/>
</dbReference>
<reference evidence="8" key="1">
    <citation type="journal article" date="2021" name="Front. Plant Sci.">
        <title>Chromosome-Scale Genome Assembly for Chinese Sour Jujube and Insights Into Its Genome Evolution and Domestication Signature.</title>
        <authorList>
            <person name="Shen L.-Y."/>
            <person name="Luo H."/>
            <person name="Wang X.-L."/>
            <person name="Wang X.-M."/>
            <person name="Qiu X.-J."/>
            <person name="Liu H."/>
            <person name="Zhou S.-S."/>
            <person name="Jia K.-H."/>
            <person name="Nie S."/>
            <person name="Bao Y.-T."/>
            <person name="Zhang R.-G."/>
            <person name="Yun Q.-Z."/>
            <person name="Chai Y.-H."/>
            <person name="Lu J.-Y."/>
            <person name="Li Y."/>
            <person name="Zhao S.-W."/>
            <person name="Mao J.-F."/>
            <person name="Jia S.-G."/>
            <person name="Mao Y.-M."/>
        </authorList>
    </citation>
    <scope>NUCLEOTIDE SEQUENCE</scope>
    <source>
        <strain evidence="8">AT0</strain>
        <tissue evidence="8">Leaf</tissue>
    </source>
</reference>
<evidence type="ECO:0000256" key="2">
    <source>
        <dbReference type="ARBA" id="ARBA00023008"/>
    </source>
</evidence>
<evidence type="ECO:0000313" key="9">
    <source>
        <dbReference type="Proteomes" id="UP000813462"/>
    </source>
</evidence>
<dbReference type="Gene3D" id="2.60.40.420">
    <property type="entry name" value="Cupredoxins - blue copper proteins"/>
    <property type="match status" value="1"/>
</dbReference>
<dbReference type="OrthoDB" id="2015260at2759"/>
<gene>
    <name evidence="8" type="ORF">FEM48_Zijuj01G0191000</name>
</gene>
<keyword evidence="3" id="KW-1015">Disulfide bond</keyword>
<feature type="signal peptide" evidence="6">
    <location>
        <begin position="1"/>
        <end position="25"/>
    </location>
</feature>
<keyword evidence="5" id="KW-0472">Membrane</keyword>
<evidence type="ECO:0000256" key="4">
    <source>
        <dbReference type="ARBA" id="ARBA00023180"/>
    </source>
</evidence>
<feature type="chain" id="PRO_5038001294" description="Phytocyanin domain-containing protein" evidence="6">
    <location>
        <begin position="26"/>
        <end position="168"/>
    </location>
</feature>
<protein>
    <recommendedName>
        <fullName evidence="7">Phytocyanin domain-containing protein</fullName>
    </recommendedName>
</protein>
<evidence type="ECO:0000256" key="3">
    <source>
        <dbReference type="ARBA" id="ARBA00023157"/>
    </source>
</evidence>
<organism evidence="8 9">
    <name type="scientific">Ziziphus jujuba var. spinosa</name>
    <dbReference type="NCBI Taxonomy" id="714518"/>
    <lineage>
        <taxon>Eukaryota</taxon>
        <taxon>Viridiplantae</taxon>
        <taxon>Streptophyta</taxon>
        <taxon>Embryophyta</taxon>
        <taxon>Tracheophyta</taxon>
        <taxon>Spermatophyta</taxon>
        <taxon>Magnoliopsida</taxon>
        <taxon>eudicotyledons</taxon>
        <taxon>Gunneridae</taxon>
        <taxon>Pentapetalae</taxon>
        <taxon>rosids</taxon>
        <taxon>fabids</taxon>
        <taxon>Rosales</taxon>
        <taxon>Rhamnaceae</taxon>
        <taxon>Paliureae</taxon>
        <taxon>Ziziphus</taxon>
    </lineage>
</organism>
<dbReference type="PROSITE" id="PS00196">
    <property type="entry name" value="COPPER_BLUE"/>
    <property type="match status" value="1"/>
</dbReference>
<evidence type="ECO:0000313" key="8">
    <source>
        <dbReference type="EMBL" id="KAH7546346.1"/>
    </source>
</evidence>
<dbReference type="GO" id="GO:0046872">
    <property type="term" value="F:metal ion binding"/>
    <property type="evidence" value="ECO:0007669"/>
    <property type="project" value="UniProtKB-KW"/>
</dbReference>
<keyword evidence="5" id="KW-1133">Transmembrane helix</keyword>